<dbReference type="SUPFAM" id="SSF53955">
    <property type="entry name" value="Lysozyme-like"/>
    <property type="match status" value="1"/>
</dbReference>
<keyword evidence="5" id="KW-1133">Transmembrane helix</keyword>
<evidence type="ECO:0000256" key="5">
    <source>
        <dbReference type="SAM" id="Phobius"/>
    </source>
</evidence>
<dbReference type="InterPro" id="IPR023347">
    <property type="entry name" value="Lysozyme_dom_sf"/>
</dbReference>
<sequence length="448" mass="47499">MVQNNPTPQQLGQARKAAGAGAVASASLVALALAIAGLKPDEGYRSKTYLDVANIPTYCWGHADRSSKVGTYHSPAECEAIFSKDVNAKLEAVKKCTPILANMPNQLAASTRLTFNIGEGNYCHSTIAKNFNAGKFKEASAKKRSAWKDCKMGELTILEWLAKKLSPIVLPLTAGLLLLNIASGAALFITRHTLADARKEQAAEIKSHAADKASWEAATAQAEADDLKRNLLQQQAQEKISQEKQNDLEKQLASARALAANWLRTHGAPAADFSGGKNTGVPGSPDTPAKADAAAGYAIISASDLDACAVAYTVAKGWQDWWVQEQAVMLQGSMPTVGAIIPAPSMRASLGTADGQGISQLSSAFPSFGSSNRSMAGKIITERQAFLPLGSREADMFGPVVRTAFIDTQLPFHKSLDSTTGVTNQVAARGSDNPPNGEKNDVHRNFLP</sequence>
<organism evidence="6 7">
    <name type="scientific">Mycena chlorophos</name>
    <name type="common">Agaric fungus</name>
    <name type="synonym">Agaricus chlorophos</name>
    <dbReference type="NCBI Taxonomy" id="658473"/>
    <lineage>
        <taxon>Eukaryota</taxon>
        <taxon>Fungi</taxon>
        <taxon>Dikarya</taxon>
        <taxon>Basidiomycota</taxon>
        <taxon>Agaricomycotina</taxon>
        <taxon>Agaricomycetes</taxon>
        <taxon>Agaricomycetidae</taxon>
        <taxon>Agaricales</taxon>
        <taxon>Marasmiineae</taxon>
        <taxon>Mycenaceae</taxon>
        <taxon>Mycena</taxon>
    </lineage>
</organism>
<reference evidence="6" key="1">
    <citation type="submission" date="2014-09" db="EMBL/GenBank/DDBJ databases">
        <title>Genome sequence of the luminous mushroom Mycena chlorophos for searching fungal bioluminescence genes.</title>
        <authorList>
            <person name="Tanaka Y."/>
            <person name="Kasuga D."/>
            <person name="Oba Y."/>
            <person name="Hase S."/>
            <person name="Sato K."/>
            <person name="Oba Y."/>
            <person name="Sakakibara Y."/>
        </authorList>
    </citation>
    <scope>NUCLEOTIDE SEQUENCE</scope>
</reference>
<proteinExistence type="predicted"/>
<feature type="region of interest" description="Disordered" evidence="4">
    <location>
        <begin position="417"/>
        <end position="448"/>
    </location>
</feature>
<dbReference type="PANTHER" id="PTHR38107">
    <property type="match status" value="1"/>
</dbReference>
<dbReference type="Proteomes" id="UP000815677">
    <property type="component" value="Unassembled WGS sequence"/>
</dbReference>
<accession>A0ABQ0KU71</accession>
<feature type="transmembrane region" description="Helical" evidence="5">
    <location>
        <begin position="168"/>
        <end position="189"/>
    </location>
</feature>
<evidence type="ECO:0000256" key="2">
    <source>
        <dbReference type="ARBA" id="ARBA00022638"/>
    </source>
</evidence>
<feature type="compositionally biased region" description="Polar residues" evidence="4">
    <location>
        <begin position="417"/>
        <end position="426"/>
    </location>
</feature>
<keyword evidence="5" id="KW-0812">Transmembrane</keyword>
<gene>
    <name evidence="6" type="ORF">MCHLO_00029</name>
</gene>
<evidence type="ECO:0000256" key="4">
    <source>
        <dbReference type="SAM" id="MobiDB-lite"/>
    </source>
</evidence>
<feature type="transmembrane region" description="Helical" evidence="5">
    <location>
        <begin position="20"/>
        <end position="38"/>
    </location>
</feature>
<evidence type="ECO:0000256" key="3">
    <source>
        <dbReference type="SAM" id="Coils"/>
    </source>
</evidence>
<keyword evidence="6" id="KW-0378">Hydrolase</keyword>
<keyword evidence="7" id="KW-1185">Reference proteome</keyword>
<dbReference type="GO" id="GO:0016787">
    <property type="term" value="F:hydrolase activity"/>
    <property type="evidence" value="ECO:0007669"/>
    <property type="project" value="UniProtKB-KW"/>
</dbReference>
<dbReference type="EMBL" id="DF837701">
    <property type="protein sequence ID" value="GAT42310.1"/>
    <property type="molecule type" value="Genomic_DNA"/>
</dbReference>
<feature type="compositionally biased region" description="Basic and acidic residues" evidence="4">
    <location>
        <begin position="438"/>
        <end position="448"/>
    </location>
</feature>
<dbReference type="PANTHER" id="PTHR38107:SF3">
    <property type="entry name" value="LYSOZYME RRRD-RELATED"/>
    <property type="match status" value="1"/>
</dbReference>
<dbReference type="InterPro" id="IPR051018">
    <property type="entry name" value="Bacteriophage_GH24"/>
</dbReference>
<dbReference type="InterPro" id="IPR002196">
    <property type="entry name" value="Glyco_hydro_24"/>
</dbReference>
<protein>
    <submittedName>
        <fullName evidence="6">Glycoside hydrolase family protein</fullName>
    </submittedName>
</protein>
<dbReference type="InterPro" id="IPR023346">
    <property type="entry name" value="Lysozyme-like_dom_sf"/>
</dbReference>
<name>A0ABQ0KU71_MYCCL</name>
<dbReference type="Gene3D" id="1.10.530.40">
    <property type="match status" value="1"/>
</dbReference>
<keyword evidence="3" id="KW-0175">Coiled coil</keyword>
<evidence type="ECO:0000313" key="7">
    <source>
        <dbReference type="Proteomes" id="UP000815677"/>
    </source>
</evidence>
<dbReference type="Pfam" id="PF00959">
    <property type="entry name" value="Phage_lysozyme"/>
    <property type="match status" value="1"/>
</dbReference>
<keyword evidence="5" id="KW-0472">Membrane</keyword>
<evidence type="ECO:0000313" key="6">
    <source>
        <dbReference type="EMBL" id="GAT42310.1"/>
    </source>
</evidence>
<keyword evidence="1" id="KW-0929">Antimicrobial</keyword>
<feature type="coiled-coil region" evidence="3">
    <location>
        <begin position="210"/>
        <end position="237"/>
    </location>
</feature>
<keyword evidence="2" id="KW-0081">Bacteriolytic enzyme</keyword>
<evidence type="ECO:0000256" key="1">
    <source>
        <dbReference type="ARBA" id="ARBA00022529"/>
    </source>
</evidence>